<dbReference type="InterPro" id="IPR013512">
    <property type="entry name" value="DXP_reductoisomerase_N"/>
</dbReference>
<dbReference type="Pfam" id="PF02670">
    <property type="entry name" value="DXP_reductoisom"/>
    <property type="match status" value="1"/>
</dbReference>
<gene>
    <name evidence="3" type="ORF">E1288_34365</name>
</gene>
<dbReference type="InterPro" id="IPR036291">
    <property type="entry name" value="NAD(P)-bd_dom_sf"/>
</dbReference>
<dbReference type="SUPFAM" id="SSF51735">
    <property type="entry name" value="NAD(P)-binding Rossmann-fold domains"/>
    <property type="match status" value="1"/>
</dbReference>
<feature type="region of interest" description="Disordered" evidence="1">
    <location>
        <begin position="39"/>
        <end position="80"/>
    </location>
</feature>
<keyword evidence="4" id="KW-1185">Reference proteome</keyword>
<sequence length="96" mass="10134">MLGSTGSIGTQALDIIAANPDTFHVAGLAAVAMPNSSARRRSGSAFASTRSRPRQRRNAAPWVTWATSSPDSMRRPNCSTPLPADAMLNAIPGNWL</sequence>
<comment type="caution">
    <text evidence="3">The sequence shown here is derived from an EMBL/GenBank/DDBJ whole genome shotgun (WGS) entry which is preliminary data.</text>
</comment>
<feature type="domain" description="1-deoxy-D-xylulose 5-phosphate reductoisomerase N-terminal" evidence="2">
    <location>
        <begin position="1"/>
        <end position="32"/>
    </location>
</feature>
<reference evidence="3 4" key="1">
    <citation type="submission" date="2019-03" db="EMBL/GenBank/DDBJ databases">
        <title>Draft genome sequences of novel Actinobacteria.</title>
        <authorList>
            <person name="Sahin N."/>
            <person name="Ay H."/>
            <person name="Saygin H."/>
        </authorList>
    </citation>
    <scope>NUCLEOTIDE SEQUENCE [LARGE SCALE GENOMIC DNA]</scope>
    <source>
        <strain evidence="3 4">7K502</strain>
    </source>
</reference>
<evidence type="ECO:0000313" key="4">
    <source>
        <dbReference type="Proteomes" id="UP000294947"/>
    </source>
</evidence>
<proteinExistence type="predicted"/>
<dbReference type="GO" id="GO:0070402">
    <property type="term" value="F:NADPH binding"/>
    <property type="evidence" value="ECO:0007669"/>
    <property type="project" value="InterPro"/>
</dbReference>
<dbReference type="Proteomes" id="UP000294947">
    <property type="component" value="Unassembled WGS sequence"/>
</dbReference>
<name>A0A4R4Y8U8_9PSEU</name>
<protein>
    <recommendedName>
        <fullName evidence="2">1-deoxy-D-xylulose 5-phosphate reductoisomerase N-terminal domain-containing protein</fullName>
    </recommendedName>
</protein>
<dbReference type="EMBL" id="SMKW01000065">
    <property type="protein sequence ID" value="TDD40938.1"/>
    <property type="molecule type" value="Genomic_DNA"/>
</dbReference>
<organism evidence="3 4">
    <name type="scientific">Saccharopolyspora elongata</name>
    <dbReference type="NCBI Taxonomy" id="2530387"/>
    <lineage>
        <taxon>Bacteria</taxon>
        <taxon>Bacillati</taxon>
        <taxon>Actinomycetota</taxon>
        <taxon>Actinomycetes</taxon>
        <taxon>Pseudonocardiales</taxon>
        <taxon>Pseudonocardiaceae</taxon>
        <taxon>Saccharopolyspora</taxon>
    </lineage>
</organism>
<evidence type="ECO:0000259" key="2">
    <source>
        <dbReference type="Pfam" id="PF02670"/>
    </source>
</evidence>
<dbReference type="Gene3D" id="3.40.50.720">
    <property type="entry name" value="NAD(P)-binding Rossmann-like Domain"/>
    <property type="match status" value="1"/>
</dbReference>
<dbReference type="AlphaFoldDB" id="A0A4R4Y8U8"/>
<evidence type="ECO:0000313" key="3">
    <source>
        <dbReference type="EMBL" id="TDD40938.1"/>
    </source>
</evidence>
<dbReference type="RefSeq" id="WP_132492760.1">
    <property type="nucleotide sequence ID" value="NZ_SMKW01000065.1"/>
</dbReference>
<accession>A0A4R4Y8U8</accession>
<evidence type="ECO:0000256" key="1">
    <source>
        <dbReference type="SAM" id="MobiDB-lite"/>
    </source>
</evidence>